<keyword evidence="3" id="KW-1185">Reference proteome</keyword>
<evidence type="ECO:0000256" key="1">
    <source>
        <dbReference type="SAM" id="MobiDB-lite"/>
    </source>
</evidence>
<dbReference type="EMBL" id="PDNA01000543">
    <property type="protein sequence ID" value="PGG95022.1"/>
    <property type="molecule type" value="Genomic_DNA"/>
</dbReference>
<evidence type="ECO:0000313" key="2">
    <source>
        <dbReference type="EMBL" id="PGG95022.1"/>
    </source>
</evidence>
<name>A0A2B7WEJ1_POLH7</name>
<dbReference type="InterPro" id="IPR022198">
    <property type="entry name" value="DUF3723"/>
</dbReference>
<reference evidence="2 3" key="1">
    <citation type="submission" date="2017-10" db="EMBL/GenBank/DDBJ databases">
        <title>Comparative genomics in systemic dimorphic fungi from Ajellomycetaceae.</title>
        <authorList>
            <person name="Munoz J.F."/>
            <person name="Mcewen J.G."/>
            <person name="Clay O.K."/>
            <person name="Cuomo C.A."/>
        </authorList>
    </citation>
    <scope>NUCLEOTIDE SEQUENCE [LARGE SCALE GENOMIC DNA]</scope>
    <source>
        <strain evidence="2 3">UAMH7299</strain>
    </source>
</reference>
<proteinExistence type="predicted"/>
<organism evidence="2 3">
    <name type="scientific">Polytolypa hystricis (strain UAMH7299)</name>
    <dbReference type="NCBI Taxonomy" id="1447883"/>
    <lineage>
        <taxon>Eukaryota</taxon>
        <taxon>Fungi</taxon>
        <taxon>Dikarya</taxon>
        <taxon>Ascomycota</taxon>
        <taxon>Pezizomycotina</taxon>
        <taxon>Eurotiomycetes</taxon>
        <taxon>Eurotiomycetidae</taxon>
        <taxon>Onygenales</taxon>
        <taxon>Onygenales incertae sedis</taxon>
        <taxon>Polytolypa</taxon>
    </lineage>
</organism>
<comment type="caution">
    <text evidence="2">The sequence shown here is derived from an EMBL/GenBank/DDBJ whole genome shotgun (WGS) entry which is preliminary data.</text>
</comment>
<protein>
    <submittedName>
        <fullName evidence="2">Uncharacterized protein</fullName>
    </submittedName>
</protein>
<feature type="region of interest" description="Disordered" evidence="1">
    <location>
        <begin position="217"/>
        <end position="294"/>
    </location>
</feature>
<dbReference type="STRING" id="1447883.A0A2B7WEJ1"/>
<evidence type="ECO:0000313" key="3">
    <source>
        <dbReference type="Proteomes" id="UP000224634"/>
    </source>
</evidence>
<accession>A0A2B7WEJ1</accession>
<dbReference type="Pfam" id="PF12520">
    <property type="entry name" value="DUF3723"/>
    <property type="match status" value="1"/>
</dbReference>
<dbReference type="Proteomes" id="UP000224634">
    <property type="component" value="Unassembled WGS sequence"/>
</dbReference>
<feature type="compositionally biased region" description="Basic and acidic residues" evidence="1">
    <location>
        <begin position="257"/>
        <end position="294"/>
    </location>
</feature>
<sequence>MEQMFVAPPETEEDCPVQISESAFRQGLTGSTEQFDLAYRQVWLYAMRHYPSMPPELKRKDNLIAQSDRAKADEHVVYEMVELAQRLGFHSDEIRDLVNQSPDRQIARAALLQAKKPDRFRYDARVFETLIDRIVDCFSTAVPDQPDEVEELLAHSIVERHARCCMPRMLTHRQDSLLLFLDHLHADTVPVADGVSKFFVRRSVYFAFFGKSDREHGALAPDGTLSDSPMSPLFVPESSYQEEVPEREESEQQMSEEPLRDRQERKRQREERGVQERRARKVQDCRHWGLGRDQ</sequence>
<dbReference type="AlphaFoldDB" id="A0A2B7WEJ1"/>
<dbReference type="OrthoDB" id="4182572at2759"/>
<gene>
    <name evidence="2" type="ORF">AJ80_10044</name>
</gene>